<dbReference type="GO" id="GO:0000221">
    <property type="term" value="C:vacuolar proton-transporting V-type ATPase, V1 domain"/>
    <property type="evidence" value="ECO:0007669"/>
    <property type="project" value="InterPro"/>
</dbReference>
<gene>
    <name evidence="1" type="ORF">Rt10032_c03g1718</name>
</gene>
<evidence type="ECO:0000313" key="2">
    <source>
        <dbReference type="Proteomes" id="UP000321518"/>
    </source>
</evidence>
<dbReference type="EMBL" id="BJWK01000003">
    <property type="protein sequence ID" value="GEM07701.1"/>
    <property type="molecule type" value="Genomic_DNA"/>
</dbReference>
<accession>A0A511KBH0</accession>
<dbReference type="InterPro" id="IPR011989">
    <property type="entry name" value="ARM-like"/>
</dbReference>
<dbReference type="AlphaFoldDB" id="A0A511KBH0"/>
<proteinExistence type="predicted"/>
<comment type="caution">
    <text evidence="1">The sequence shown here is derived from an EMBL/GenBank/DDBJ whole genome shotgun (WGS) entry which is preliminary data.</text>
</comment>
<dbReference type="PANTHER" id="PTHR10698:SF0">
    <property type="entry name" value="V-TYPE PROTON ATPASE SUBUNIT H"/>
    <property type="match status" value="1"/>
</dbReference>
<dbReference type="SUPFAM" id="SSF48371">
    <property type="entry name" value="ARM repeat"/>
    <property type="match status" value="1"/>
</dbReference>
<evidence type="ECO:0000313" key="1">
    <source>
        <dbReference type="EMBL" id="GEM07701.1"/>
    </source>
</evidence>
<name>A0A511KBH0_RHOTO</name>
<dbReference type="Gene3D" id="1.25.10.10">
    <property type="entry name" value="Leucine-rich Repeat Variant"/>
    <property type="match status" value="1"/>
</dbReference>
<reference evidence="1 2" key="1">
    <citation type="submission" date="2019-07" db="EMBL/GenBank/DDBJ databases">
        <title>Rhodotorula toruloides NBRC10032 genome sequencing.</title>
        <authorList>
            <person name="Shida Y."/>
            <person name="Takaku H."/>
            <person name="Ogasawara W."/>
            <person name="Mori K."/>
        </authorList>
    </citation>
    <scope>NUCLEOTIDE SEQUENCE [LARGE SCALE GENOMIC DNA]</scope>
    <source>
        <strain evidence="1 2">NBRC10032</strain>
    </source>
</reference>
<dbReference type="PANTHER" id="PTHR10698">
    <property type="entry name" value="V-TYPE PROTON ATPASE SUBUNIT H"/>
    <property type="match status" value="1"/>
</dbReference>
<protein>
    <submittedName>
        <fullName evidence="1">V-type H+-transporting ATPase 54 kD subunit</fullName>
    </submittedName>
</protein>
<dbReference type="InterPro" id="IPR016024">
    <property type="entry name" value="ARM-type_fold"/>
</dbReference>
<dbReference type="GO" id="GO:0046961">
    <property type="term" value="F:proton-transporting ATPase activity, rotational mechanism"/>
    <property type="evidence" value="ECO:0007669"/>
    <property type="project" value="InterPro"/>
</dbReference>
<dbReference type="InterPro" id="IPR004908">
    <property type="entry name" value="ATPase_V1-cplx_hsu"/>
</dbReference>
<organism evidence="1 2">
    <name type="scientific">Rhodotorula toruloides</name>
    <name type="common">Yeast</name>
    <name type="synonym">Rhodosporidium toruloides</name>
    <dbReference type="NCBI Taxonomy" id="5286"/>
    <lineage>
        <taxon>Eukaryota</taxon>
        <taxon>Fungi</taxon>
        <taxon>Dikarya</taxon>
        <taxon>Basidiomycota</taxon>
        <taxon>Pucciniomycotina</taxon>
        <taxon>Microbotryomycetes</taxon>
        <taxon>Sporidiobolales</taxon>
        <taxon>Sporidiobolaceae</taxon>
        <taxon>Rhodotorula</taxon>
    </lineage>
</organism>
<dbReference type="GO" id="GO:0000329">
    <property type="term" value="C:fungal-type vacuole membrane"/>
    <property type="evidence" value="ECO:0007669"/>
    <property type="project" value="TreeGrafter"/>
</dbReference>
<dbReference type="OrthoDB" id="10263554at2759"/>
<sequence>MRNDTLRFILVLFGYFVADRDKRIFFCFSCTTETPYLSLLKLTKYETEGQGVADQCLESALRVVKAREISWDAGEGDAKAPKVIKGFVQLLRAHPPPQLQYQLAFCFWLPLFDQTVAAQINARYNVVPLLLDLVKQAIKAKIVRIMVPTFRYLITKAPEQNLAAMLTVKILPWLQTLQGRKFGDEDIKEDVDFLVDELKRSFEGLTTWDEYKSELAMDS</sequence>
<dbReference type="Proteomes" id="UP000321518">
    <property type="component" value="Unassembled WGS sequence"/>
</dbReference>
<dbReference type="Pfam" id="PF03224">
    <property type="entry name" value="V-ATPase_H_N"/>
    <property type="match status" value="1"/>
</dbReference>